<dbReference type="GO" id="GO:0042806">
    <property type="term" value="F:fucose binding"/>
    <property type="evidence" value="ECO:0007669"/>
    <property type="project" value="UniProtKB-ARBA"/>
</dbReference>
<dbReference type="Proteomes" id="UP000266841">
    <property type="component" value="Unassembled WGS sequence"/>
</dbReference>
<evidence type="ECO:0000256" key="1">
    <source>
        <dbReference type="ARBA" id="ARBA00002219"/>
    </source>
</evidence>
<proteinExistence type="inferred from homology"/>
<evidence type="ECO:0000256" key="4">
    <source>
        <dbReference type="ARBA" id="ARBA00022723"/>
    </source>
</evidence>
<evidence type="ECO:0000313" key="10">
    <source>
        <dbReference type="Proteomes" id="UP000266841"/>
    </source>
</evidence>
<organism evidence="9 10">
    <name type="scientific">Thalassiosira oceanica</name>
    <name type="common">Marine diatom</name>
    <dbReference type="NCBI Taxonomy" id="159749"/>
    <lineage>
        <taxon>Eukaryota</taxon>
        <taxon>Sar</taxon>
        <taxon>Stramenopiles</taxon>
        <taxon>Ochrophyta</taxon>
        <taxon>Bacillariophyta</taxon>
        <taxon>Coscinodiscophyceae</taxon>
        <taxon>Thalassiosirophycidae</taxon>
        <taxon>Thalassiosirales</taxon>
        <taxon>Thalassiosiraceae</taxon>
        <taxon>Thalassiosira</taxon>
    </lineage>
</organism>
<keyword evidence="10" id="KW-1185">Reference proteome</keyword>
<comment type="subunit">
    <text evidence="3">Homotrimer.</text>
</comment>
<dbReference type="PANTHER" id="PTHR45713:SF6">
    <property type="entry name" value="F5_8 TYPE C DOMAIN-CONTAINING PROTEIN"/>
    <property type="match status" value="1"/>
</dbReference>
<dbReference type="PANTHER" id="PTHR45713">
    <property type="entry name" value="FTP DOMAIN-CONTAINING PROTEIN"/>
    <property type="match status" value="1"/>
</dbReference>
<dbReference type="GO" id="GO:0010185">
    <property type="term" value="P:regulation of cellular defense response"/>
    <property type="evidence" value="ECO:0007669"/>
    <property type="project" value="UniProtKB-ARBA"/>
</dbReference>
<evidence type="ECO:0000259" key="8">
    <source>
        <dbReference type="SMART" id="SM00607"/>
    </source>
</evidence>
<evidence type="ECO:0000256" key="6">
    <source>
        <dbReference type="ARBA" id="ARBA00022837"/>
    </source>
</evidence>
<dbReference type="EMBL" id="AGNL01045465">
    <property type="protein sequence ID" value="EJK48751.1"/>
    <property type="molecule type" value="Genomic_DNA"/>
</dbReference>
<dbReference type="SMART" id="SM00607">
    <property type="entry name" value="FTP"/>
    <property type="match status" value="1"/>
</dbReference>
<evidence type="ECO:0000256" key="3">
    <source>
        <dbReference type="ARBA" id="ARBA00011233"/>
    </source>
</evidence>
<dbReference type="Pfam" id="PF22633">
    <property type="entry name" value="F5_F8_type_C_2"/>
    <property type="match status" value="1"/>
</dbReference>
<dbReference type="Gene3D" id="2.60.120.260">
    <property type="entry name" value="Galactose-binding domain-like"/>
    <property type="match status" value="1"/>
</dbReference>
<dbReference type="GO" id="GO:0001868">
    <property type="term" value="P:regulation of complement activation, lectin pathway"/>
    <property type="evidence" value="ECO:0007669"/>
    <property type="project" value="UniProtKB-ARBA"/>
</dbReference>
<reference evidence="9 10" key="1">
    <citation type="journal article" date="2012" name="Genome Biol.">
        <title>Genome and low-iron response of an oceanic diatom adapted to chronic iron limitation.</title>
        <authorList>
            <person name="Lommer M."/>
            <person name="Specht M."/>
            <person name="Roy A.S."/>
            <person name="Kraemer L."/>
            <person name="Andreson R."/>
            <person name="Gutowska M.A."/>
            <person name="Wolf J."/>
            <person name="Bergner S.V."/>
            <person name="Schilhabel M.B."/>
            <person name="Klostermeier U.C."/>
            <person name="Beiko R.G."/>
            <person name="Rosenstiel P."/>
            <person name="Hippler M."/>
            <person name="Laroche J."/>
        </authorList>
    </citation>
    <scope>NUCLEOTIDE SEQUENCE [LARGE SCALE GENOMIC DNA]</scope>
    <source>
        <strain evidence="9 10">CCMP1005</strain>
    </source>
</reference>
<keyword evidence="7" id="KW-1015">Disulfide bond</keyword>
<gene>
    <name evidence="9" type="ORF">THAOC_32423</name>
</gene>
<keyword evidence="6" id="KW-0106">Calcium</keyword>
<feature type="non-terminal residue" evidence="9">
    <location>
        <position position="1"/>
    </location>
</feature>
<dbReference type="AlphaFoldDB" id="K0RIP6"/>
<comment type="similarity">
    <text evidence="2">Belongs to the fucolectin family.</text>
</comment>
<feature type="domain" description="Fucolectin tachylectin-4 pentraxin-1" evidence="8">
    <location>
        <begin position="20"/>
        <end position="167"/>
    </location>
</feature>
<sequence length="192" mass="20885">IPTMGGQGIHPYPAIRQGGTVNLAYHKTASQSSTYQGAEASRAVDGNKDSIWAGNSVTHTDPGASDPWWELDLEVPSVIRTIIVYNSDYMPERLDGALVSLHRENSNGVREMLEGSEREIVGTSQPVHIIDFTDAVHVATRVRIRLPGAGKVLTMTEVEVMGFRSSGFYFSPFTDDVALDPDNLPLSLCQGL</sequence>
<dbReference type="SUPFAM" id="SSF49785">
    <property type="entry name" value="Galactose-binding domain-like"/>
    <property type="match status" value="1"/>
</dbReference>
<dbReference type="GO" id="GO:0046872">
    <property type="term" value="F:metal ion binding"/>
    <property type="evidence" value="ECO:0007669"/>
    <property type="project" value="UniProtKB-KW"/>
</dbReference>
<comment type="caution">
    <text evidence="9">The sequence shown here is derived from an EMBL/GenBank/DDBJ whole genome shotgun (WGS) entry which is preliminary data.</text>
</comment>
<comment type="function">
    <text evidence="1">Acts as a defensive agent. Recognizes blood group fucosylated oligosaccharides including A, B, H and Lewis B-type antigens. Does not recognize Lewis A antigen and has low affinity for monovalent haptens.</text>
</comment>
<accession>K0RIP6</accession>
<evidence type="ECO:0000256" key="2">
    <source>
        <dbReference type="ARBA" id="ARBA00010147"/>
    </source>
</evidence>
<dbReference type="InterPro" id="IPR008979">
    <property type="entry name" value="Galactose-bd-like_sf"/>
</dbReference>
<protein>
    <recommendedName>
        <fullName evidence="8">Fucolectin tachylectin-4 pentraxin-1 domain-containing protein</fullName>
    </recommendedName>
</protein>
<name>K0RIP6_THAOC</name>
<evidence type="ECO:0000256" key="7">
    <source>
        <dbReference type="ARBA" id="ARBA00023157"/>
    </source>
</evidence>
<evidence type="ECO:0000313" key="9">
    <source>
        <dbReference type="EMBL" id="EJK48751.1"/>
    </source>
</evidence>
<keyword evidence="4" id="KW-0479">Metal-binding</keyword>
<dbReference type="OrthoDB" id="547680at2759"/>
<evidence type="ECO:0000256" key="5">
    <source>
        <dbReference type="ARBA" id="ARBA00022734"/>
    </source>
</evidence>
<keyword evidence="5" id="KW-0430">Lectin</keyword>
<dbReference type="InterPro" id="IPR051941">
    <property type="entry name" value="BG_Antigen-Binding_Lectin"/>
</dbReference>
<dbReference type="InterPro" id="IPR006585">
    <property type="entry name" value="FTP1"/>
</dbReference>